<keyword evidence="1" id="KW-0175">Coiled coil</keyword>
<feature type="region of interest" description="Disordered" evidence="2">
    <location>
        <begin position="653"/>
        <end position="683"/>
    </location>
</feature>
<feature type="compositionally biased region" description="Polar residues" evidence="2">
    <location>
        <begin position="668"/>
        <end position="683"/>
    </location>
</feature>
<keyword evidence="3" id="KW-1133">Transmembrane helix</keyword>
<dbReference type="InterPro" id="IPR016024">
    <property type="entry name" value="ARM-type_fold"/>
</dbReference>
<keyword evidence="3" id="KW-0812">Transmembrane</keyword>
<feature type="compositionally biased region" description="Low complexity" evidence="2">
    <location>
        <begin position="653"/>
        <end position="667"/>
    </location>
</feature>
<name>A0A1S7LE87_MAGMO</name>
<evidence type="ECO:0000256" key="3">
    <source>
        <dbReference type="SAM" id="Phobius"/>
    </source>
</evidence>
<evidence type="ECO:0000313" key="4">
    <source>
        <dbReference type="EMBL" id="CRH04733.1"/>
    </source>
</evidence>
<protein>
    <submittedName>
        <fullName evidence="4">Uncharacterized protein</fullName>
    </submittedName>
</protein>
<evidence type="ECO:0000256" key="2">
    <source>
        <dbReference type="SAM" id="MobiDB-lite"/>
    </source>
</evidence>
<reference evidence="4" key="1">
    <citation type="submission" date="2015-04" db="EMBL/GenBank/DDBJ databases">
        <authorList>
            <person name="Syromyatnikov M.Y."/>
            <person name="Popov V.N."/>
        </authorList>
    </citation>
    <scope>NUCLEOTIDE SEQUENCE</scope>
    <source>
        <strain evidence="4">MO-1</strain>
    </source>
</reference>
<sequence length="1843" mass="205045">MLEDAVTLLTHPKATLWFAAVLVIWALFMWISLRIRQIGPVRHALDEGLSTLDSSLNGHSIESFGNSSKLLSQNPVIGTAWSAYRNTIVSNGDDSMVCSVERAEQFFSPQQILPFHINLKQIRSTPLLVAGLAVVISLFGLMTALHGQLAGVESLDVETIRVALAGVLQAASTKFMALGVGLLVAILFSIEMRSSIDGLEGRLQAFTERLSQLIEYVPAETLLLEQLQRGGVGVKAKEREAVDLDGLTAKLTESLQEVLEQSAVRAETRHEQFANLMRDALLGGMKKMRLEEGDRLQAFQLHQDRLLERLEEGLSSTFRSAMLPLSEERGRESAAVIDAHPLSDGRNQQQERLLERIALGLEKGIQSFSEEFEQRDQQRDHLLERVREGVDQSADLVSKRMEKALDGQSERIEDQLKRVVNTLEDDGRQRVQQMDHLGRRLDEGAALRDEKLTQRFSTMSEHFEQQGKQQGEQLQQALSRVDEGLQGQASELAQQSVQIEAGLSQIHGGIQAQTEQLSQQGKQQGEQLQQALSRVDEGLQGQTTELAQQSAQIEAGLSQIHGGIQAQTEQLSQQGQQQGEQLQQALSRVDEGLQGQTTELAQQSVQIEAGLSQIHGGIQAQTEQLSQQGKQQGEQVHGDLHRLHRDILTQSEQLSQQSKQQSNQLQSGFDQLSQEISSQTQQLETGLDSLGERLEKGAEERAEQLLQFMRRGEWWRGEFLNQLKELLGDTGRRVVEGVRQELQGLKQASEHSVSALEQLKEALSRQDLTLLRSDLARGVQESQRVMENSTERLLHGMQNISGDLLRGQQGLGEKIALQGQSLSTENRETQRMVQDLNEDLELLPERLAVQMEPVLERVNQSLLKWQKRRDSQPEVSSDSSWQADAEQQIKDLIESQRQELTSGLAQVKEQLSAMAPMEGARFKSLSEQLERVMTLLASEKGGEVAGVSLEPVLAWVKEESGQLATQSRSQVDAAMQGFAELIQGQQQDLQTLTQQVGRGVEQMDRLASVGSLSLEQAESLFAQARSQWEGMLLESREVLRQGLRSLRDEAQTTPEGVLPSLQGLEQLLERTHQQLHERLSTLVVERLNSVARHDQAQLAEPAMLQLEQLQKSLLETMQRQQSEALARHEELMQSMEQVKRQKVDLEPVLDAVREQGERLSQRHGTLASMVDLVREELQGLTGRIGGLKLSEEMLQQAVASGFSQVTNKLPAALDMERMRQLINEELQGVMTDMPRGDLSQAVAAPISTVELEQSVRQTMEQIAQRTGERFEQDSAAIRRALERLERSSEALDERSSRLHTELLETLSQGQGQEQAQLEKSLRDALERGFRQLREQVEDESGRLRHTADGLVKRLEGWQQPEAVDLTPILEAIQSEGGQPQSLSSATLDGLLQGLRGELQGQLRESADKLAFLSGQVTQLSSGFESQLERLAPSLVAKVGGEMDSDTLQAFQQQLEQLGQKLSDSLSQRVEPGSDQLAALSERMDSLLSRVDQRMQGMSEADIRSLLEKQTAEANLAEMDQQQLQQIMEGMASAVQERLTGEAARLQSLSQTLESTLQTLKSKAENLDETFLDSALELLREEGERLSEGGVQAVTEAMGSLSEQMRLEVSRDASQMRQTAEKLEGVMGRMEKASRSLDGDALLKRLNAALKESGRIQLEAVKASASQLRKDLDKLFKQAVEKMALNSAGLSEEQLRSQLVDPVVSRLQSHNKELAQARDEALTQTVEQLGEKLANQMKQGLQPIQSALENLRETEGQGGDSGVVLEKLLTLADQVAELQESSEITMEELEALDQPFMQLAEFLHENAENMNQTHNAVVMLTEEFPLVLADMLGQMEDEFEEGPL</sequence>
<feature type="coiled-coil region" evidence="1">
    <location>
        <begin position="1274"/>
        <end position="1301"/>
    </location>
</feature>
<proteinExistence type="predicted"/>
<keyword evidence="3" id="KW-0472">Membrane</keyword>
<dbReference type="SUPFAM" id="SSF48371">
    <property type="entry name" value="ARM repeat"/>
    <property type="match status" value="1"/>
</dbReference>
<dbReference type="EMBL" id="LO017727">
    <property type="protein sequence ID" value="CRH04733.1"/>
    <property type="molecule type" value="Genomic_DNA"/>
</dbReference>
<feature type="coiled-coil region" evidence="1">
    <location>
        <begin position="1506"/>
        <end position="1569"/>
    </location>
</feature>
<gene>
    <name evidence="4" type="ORF">MAGMO_0529</name>
</gene>
<feature type="coiled-coil region" evidence="1">
    <location>
        <begin position="1103"/>
        <end position="1141"/>
    </location>
</feature>
<accession>A0A1S7LE87</accession>
<dbReference type="Gene3D" id="1.20.5.1230">
    <property type="entry name" value="Apolipoprotein A-I"/>
    <property type="match status" value="1"/>
</dbReference>
<organism evidence="4">
    <name type="scientific">Magnetococcus massalia (strain MO-1)</name>
    <dbReference type="NCBI Taxonomy" id="451514"/>
    <lineage>
        <taxon>Bacteria</taxon>
        <taxon>Pseudomonadati</taxon>
        <taxon>Pseudomonadota</taxon>
        <taxon>Magnetococcia</taxon>
        <taxon>Magnetococcales</taxon>
        <taxon>Magnetococcaceae</taxon>
        <taxon>Magnetococcus</taxon>
    </lineage>
</organism>
<feature type="transmembrane region" description="Helical" evidence="3">
    <location>
        <begin position="127"/>
        <end position="147"/>
    </location>
</feature>
<evidence type="ECO:0000256" key="1">
    <source>
        <dbReference type="SAM" id="Coils"/>
    </source>
</evidence>
<feature type="transmembrane region" description="Helical" evidence="3">
    <location>
        <begin position="14"/>
        <end position="33"/>
    </location>
</feature>